<protein>
    <submittedName>
        <fullName evidence="1">Uncharacterized protein</fullName>
    </submittedName>
</protein>
<organism evidence="1 2">
    <name type="scientific">Herpetosiphon gulosus</name>
    <dbReference type="NCBI Taxonomy" id="1973496"/>
    <lineage>
        <taxon>Bacteria</taxon>
        <taxon>Bacillati</taxon>
        <taxon>Chloroflexota</taxon>
        <taxon>Chloroflexia</taxon>
        <taxon>Herpetosiphonales</taxon>
        <taxon>Herpetosiphonaceae</taxon>
        <taxon>Herpetosiphon</taxon>
    </lineage>
</organism>
<gene>
    <name evidence="1" type="ORF">Hgul01_05111</name>
</gene>
<keyword evidence="2" id="KW-1185">Reference proteome</keyword>
<comment type="caution">
    <text evidence="1">The sequence shown here is derived from an EMBL/GenBank/DDBJ whole genome shotgun (WGS) entry which is preliminary data.</text>
</comment>
<accession>A0ABP9X7D4</accession>
<proteinExistence type="predicted"/>
<dbReference type="Proteomes" id="UP001428290">
    <property type="component" value="Unassembled WGS sequence"/>
</dbReference>
<sequence>MILRPLLILTIRGFLGHLVYLDKKEFMNIYGTGECGLEHDFNAGNLNQRRRISANKELALILSRYVSRSSLLVNFEIDRY</sequence>
<evidence type="ECO:0000313" key="2">
    <source>
        <dbReference type="Proteomes" id="UP001428290"/>
    </source>
</evidence>
<name>A0ABP9X7D4_9CHLR</name>
<dbReference type="EMBL" id="BAABRU010000041">
    <property type="protein sequence ID" value="GAA5531286.1"/>
    <property type="molecule type" value="Genomic_DNA"/>
</dbReference>
<reference evidence="1 2" key="1">
    <citation type="submission" date="2024-02" db="EMBL/GenBank/DDBJ databases">
        <title>Herpetosiphon gulosus NBRC 112829.</title>
        <authorList>
            <person name="Ichikawa N."/>
            <person name="Katano-Makiyama Y."/>
            <person name="Hidaka K."/>
        </authorList>
    </citation>
    <scope>NUCLEOTIDE SEQUENCE [LARGE SCALE GENOMIC DNA]</scope>
    <source>
        <strain evidence="1 2">NBRC 112829</strain>
    </source>
</reference>
<evidence type="ECO:0000313" key="1">
    <source>
        <dbReference type="EMBL" id="GAA5531286.1"/>
    </source>
</evidence>